<dbReference type="Proteomes" id="UP000242181">
    <property type="component" value="Unassembled WGS sequence"/>
</dbReference>
<dbReference type="RefSeq" id="WP_106453230.1">
    <property type="nucleotide sequence ID" value="NZ_PXYH01000009.1"/>
</dbReference>
<sequence>MNTLFPPLLLTLLLALTGCEQKGPAADIGDNIDQVVENTERPAETRPPAEARPDPEVLEQQKQEFEQVVQEATREAEDRLGDIMESTLASE</sequence>
<feature type="compositionally biased region" description="Basic and acidic residues" evidence="1">
    <location>
        <begin position="38"/>
        <end position="56"/>
    </location>
</feature>
<proteinExistence type="predicted"/>
<evidence type="ECO:0000256" key="1">
    <source>
        <dbReference type="SAM" id="MobiDB-lite"/>
    </source>
</evidence>
<gene>
    <name evidence="2" type="ORF">C7I36_08155</name>
</gene>
<protein>
    <submittedName>
        <fullName evidence="2">Uncharacterized protein</fullName>
    </submittedName>
</protein>
<feature type="region of interest" description="Disordered" evidence="1">
    <location>
        <begin position="37"/>
        <end position="56"/>
    </location>
</feature>
<organism evidence="2 3">
    <name type="scientific">Zobellella taiwanensis</name>
    <dbReference type="NCBI Taxonomy" id="347535"/>
    <lineage>
        <taxon>Bacteria</taxon>
        <taxon>Pseudomonadati</taxon>
        <taxon>Pseudomonadota</taxon>
        <taxon>Gammaproteobacteria</taxon>
        <taxon>Aeromonadales</taxon>
        <taxon>Aeromonadaceae</taxon>
        <taxon>Zobellella</taxon>
    </lineage>
</organism>
<feature type="region of interest" description="Disordered" evidence="1">
    <location>
        <begin position="71"/>
        <end position="91"/>
    </location>
</feature>
<accession>A0A2P7R104</accession>
<evidence type="ECO:0000313" key="3">
    <source>
        <dbReference type="Proteomes" id="UP000242181"/>
    </source>
</evidence>
<dbReference type="AlphaFoldDB" id="A0A2P7R104"/>
<evidence type="ECO:0000313" key="2">
    <source>
        <dbReference type="EMBL" id="PSJ43888.1"/>
    </source>
</evidence>
<feature type="compositionally biased region" description="Basic and acidic residues" evidence="1">
    <location>
        <begin position="72"/>
        <end position="82"/>
    </location>
</feature>
<dbReference type="EMBL" id="PXYH01000009">
    <property type="protein sequence ID" value="PSJ43888.1"/>
    <property type="molecule type" value="Genomic_DNA"/>
</dbReference>
<comment type="caution">
    <text evidence="2">The sequence shown here is derived from an EMBL/GenBank/DDBJ whole genome shotgun (WGS) entry which is preliminary data.</text>
</comment>
<name>A0A2P7R104_9GAMM</name>
<reference evidence="2 3" key="1">
    <citation type="submission" date="2018-03" db="EMBL/GenBank/DDBJ databases">
        <title>The draft genome of Zobellella taiwanensis JCM 13381.</title>
        <authorList>
            <person name="Liu L."/>
            <person name="Li L."/>
            <person name="Wang T."/>
            <person name="Zhang X."/>
            <person name="Liang L."/>
        </authorList>
    </citation>
    <scope>NUCLEOTIDE SEQUENCE [LARGE SCALE GENOMIC DNA]</scope>
    <source>
        <strain evidence="2 3">JCM 13381</strain>
    </source>
</reference>
<keyword evidence="3" id="KW-1185">Reference proteome</keyword>